<organism evidence="2 3">
    <name type="scientific">Oceanirhabdus seepicola</name>
    <dbReference type="NCBI Taxonomy" id="2828781"/>
    <lineage>
        <taxon>Bacteria</taxon>
        <taxon>Bacillati</taxon>
        <taxon>Bacillota</taxon>
        <taxon>Clostridia</taxon>
        <taxon>Eubacteriales</taxon>
        <taxon>Clostridiaceae</taxon>
        <taxon>Oceanirhabdus</taxon>
    </lineage>
</organism>
<dbReference type="CDD" id="cd04301">
    <property type="entry name" value="NAT_SF"/>
    <property type="match status" value="1"/>
</dbReference>
<dbReference type="AlphaFoldDB" id="A0A9J6NY18"/>
<evidence type="ECO:0000259" key="1">
    <source>
        <dbReference type="PROSITE" id="PS51186"/>
    </source>
</evidence>
<name>A0A9J6NY18_9CLOT</name>
<dbReference type="GO" id="GO:0016747">
    <property type="term" value="F:acyltransferase activity, transferring groups other than amino-acyl groups"/>
    <property type="evidence" value="ECO:0007669"/>
    <property type="project" value="InterPro"/>
</dbReference>
<dbReference type="SUPFAM" id="SSF55729">
    <property type="entry name" value="Acyl-CoA N-acyltransferases (Nat)"/>
    <property type="match status" value="1"/>
</dbReference>
<gene>
    <name evidence="2" type="ORF">KDK92_02150</name>
</gene>
<dbReference type="RefSeq" id="WP_250857390.1">
    <property type="nucleotide sequence ID" value="NZ_JAGSOJ010000001.1"/>
</dbReference>
<dbReference type="PROSITE" id="PS51186">
    <property type="entry name" value="GNAT"/>
    <property type="match status" value="1"/>
</dbReference>
<dbReference type="EMBL" id="JAGSOJ010000001">
    <property type="protein sequence ID" value="MCM1988525.1"/>
    <property type="molecule type" value="Genomic_DNA"/>
</dbReference>
<feature type="domain" description="N-acetyltransferase" evidence="1">
    <location>
        <begin position="8"/>
        <end position="159"/>
    </location>
</feature>
<evidence type="ECO:0000313" key="3">
    <source>
        <dbReference type="Proteomes" id="UP001056429"/>
    </source>
</evidence>
<accession>A0A9J6NY18</accession>
<reference evidence="2" key="1">
    <citation type="journal article" date="2021" name="mSystems">
        <title>Bacteria and Archaea Synergistically Convert Glycine Betaine to Biogenic Methane in the Formosa Cold Seep of the South China Sea.</title>
        <authorList>
            <person name="Li L."/>
            <person name="Zhang W."/>
            <person name="Zhang S."/>
            <person name="Song L."/>
            <person name="Sun Q."/>
            <person name="Zhang H."/>
            <person name="Xiang H."/>
            <person name="Dong X."/>
        </authorList>
    </citation>
    <scope>NUCLEOTIDE SEQUENCE</scope>
    <source>
        <strain evidence="2">ZWT</strain>
    </source>
</reference>
<proteinExistence type="predicted"/>
<keyword evidence="3" id="KW-1185">Reference proteome</keyword>
<sequence>MLFNEKEIEIVEYSEAYASSIADMWNRSGENWGGDTSVKTAKDIINEVKNSTDINLFVALNGDEVAGTCSFARYAFDKNTSYIPLLNVRPDYHGKKVGKKLILRVVEEAMKSEWPRLDLFTWAGNLKAVPLYKKSGFFWEKNDKSVHLMNFLPYVMNSEALKEYFKELHWYEDRKMDIEVKPDGIEEGEFQFYEYLWKNDNKELRVQFERKGRVLKEIESDDYLIRCSLGKQKLIFGRDYEIEFEIINKSGNKLEISIAGVNDREITNKIKQTVCVSDREYIMGTFHVGELEDRVNEWITHPLVKNIVTINGKEVVMGLGIEPVYPVKMSTDTKDKQFFKNIEQFTYIDLENSFEEKVEMRFSLPVNDYVEFKNRDVELELDSKEKKSLRIPVKFIKSGYVNDEVDIKVITLSGEVMFKKKLEMAFRGRIGKFGGEDENNYFISNGRFLAGIEKFDNSSFVKEFKKNVLGSEVSCPSLGVPYTEEFTKKKPSEVTYHIEETASVMRAKFESDDFKDIKITRVMRLEDDGTLEIYHEIQNVASEIKNISMVNGSWFDASNGYMAYDNKLIDIRNNVDIGIWLWDDKKLSENWIFSSDFQGTRAMWWDKESKISIDNYRIKQKVEELQLLKNCVVKTPSIYMANNAFDNYEELRKVAMGCDNLPKLKKIEPVDFSVDDGNVFCDVSSNVYVNNYRKAQLNGDVEISINGETTCCEEIDFKGEGSKKIELEKLNVGINHIQIEGNFDNEIISKEKLIFNSGVSKIKEMIKEDEGRKVFIFSNGIIEMKASPEFSAGLFSIKYNGEEWLESSYPNKRAMSWYNPWGGGVCMVPRGVSLSSYHEEKVHVKFIEVQDEFNNKWRGISSTVIFQKHEKFKGLEIEHMYLTRADIPVIKCVYKVTNNSNKNISANFERAVFIKQGEKTSDSFYEFKDKVGDLKKYKCGKTEIEIEVKGMISVGYNTKKDRMNMMAKGDGLSFADSTTDYVGVFGNFFNEIANGENEEVLEDWIIFNDRRIDDREVEDI</sequence>
<dbReference type="Gene3D" id="3.40.630.30">
    <property type="match status" value="1"/>
</dbReference>
<dbReference type="InterPro" id="IPR000182">
    <property type="entry name" value="GNAT_dom"/>
</dbReference>
<reference evidence="2" key="2">
    <citation type="submission" date="2021-04" db="EMBL/GenBank/DDBJ databases">
        <authorList>
            <person name="Dong X."/>
        </authorList>
    </citation>
    <scope>NUCLEOTIDE SEQUENCE</scope>
    <source>
        <strain evidence="2">ZWT</strain>
    </source>
</reference>
<comment type="caution">
    <text evidence="2">The sequence shown here is derived from an EMBL/GenBank/DDBJ whole genome shotgun (WGS) entry which is preliminary data.</text>
</comment>
<protein>
    <submittedName>
        <fullName evidence="2">GNAT family N-acetyltransferase</fullName>
    </submittedName>
</protein>
<dbReference type="Pfam" id="PF00583">
    <property type="entry name" value="Acetyltransf_1"/>
    <property type="match status" value="1"/>
</dbReference>
<dbReference type="InterPro" id="IPR016181">
    <property type="entry name" value="Acyl_CoA_acyltransferase"/>
</dbReference>
<evidence type="ECO:0000313" key="2">
    <source>
        <dbReference type="EMBL" id="MCM1988525.1"/>
    </source>
</evidence>
<dbReference type="Proteomes" id="UP001056429">
    <property type="component" value="Unassembled WGS sequence"/>
</dbReference>